<reference evidence="2" key="1">
    <citation type="journal article" date="2017" name="Nat. Microbiol.">
        <title>Global analysis of biosynthetic gene clusters reveals vast potential of secondary metabolite production in Penicillium species.</title>
        <authorList>
            <person name="Nielsen J.C."/>
            <person name="Grijseels S."/>
            <person name="Prigent S."/>
            <person name="Ji B."/>
            <person name="Dainat J."/>
            <person name="Nielsen K.F."/>
            <person name="Frisvad J.C."/>
            <person name="Workman M."/>
            <person name="Nielsen J."/>
        </authorList>
    </citation>
    <scope>NUCLEOTIDE SEQUENCE [LARGE SCALE GENOMIC DNA]</scope>
    <source>
        <strain evidence="2">IBT 31811</strain>
    </source>
</reference>
<gene>
    <name evidence="1" type="ORF">PENANT_c025G02165</name>
</gene>
<dbReference type="EMBL" id="MDYN01000025">
    <property type="protein sequence ID" value="OQD81710.1"/>
    <property type="molecule type" value="Genomic_DNA"/>
</dbReference>
<proteinExistence type="predicted"/>
<comment type="caution">
    <text evidence="1">The sequence shown here is derived from an EMBL/GenBank/DDBJ whole genome shotgun (WGS) entry which is preliminary data.</text>
</comment>
<accession>A0A1V6PXI5</accession>
<dbReference type="Proteomes" id="UP000191672">
    <property type="component" value="Unassembled WGS sequence"/>
</dbReference>
<evidence type="ECO:0000313" key="1">
    <source>
        <dbReference type="EMBL" id="OQD81710.1"/>
    </source>
</evidence>
<sequence length="51" mass="6040">MDPWMNQFLRSYDSRVVERYEMVEGAQNPDADAAVELWQNRSDGISQIRTY</sequence>
<protein>
    <submittedName>
        <fullName evidence="1">Uncharacterized protein</fullName>
    </submittedName>
</protein>
<dbReference type="AlphaFoldDB" id="A0A1V6PXI5"/>
<organism evidence="1 2">
    <name type="scientific">Penicillium antarcticum</name>
    <dbReference type="NCBI Taxonomy" id="416450"/>
    <lineage>
        <taxon>Eukaryota</taxon>
        <taxon>Fungi</taxon>
        <taxon>Dikarya</taxon>
        <taxon>Ascomycota</taxon>
        <taxon>Pezizomycotina</taxon>
        <taxon>Eurotiomycetes</taxon>
        <taxon>Eurotiomycetidae</taxon>
        <taxon>Eurotiales</taxon>
        <taxon>Aspergillaceae</taxon>
        <taxon>Penicillium</taxon>
    </lineage>
</organism>
<name>A0A1V6PXI5_9EURO</name>
<evidence type="ECO:0000313" key="2">
    <source>
        <dbReference type="Proteomes" id="UP000191672"/>
    </source>
</evidence>
<keyword evidence="2" id="KW-1185">Reference proteome</keyword>